<name>A0A420ZDS0_UNCK3</name>
<dbReference type="InterPro" id="IPR002109">
    <property type="entry name" value="Glutaredoxin"/>
</dbReference>
<accession>A0A420ZDS0</accession>
<reference evidence="2 3" key="1">
    <citation type="submission" date="2018-06" db="EMBL/GenBank/DDBJ databases">
        <title>Extensive metabolic versatility and redundancy in microbially diverse, dynamic hydrothermal sediments.</title>
        <authorList>
            <person name="Dombrowski N."/>
            <person name="Teske A."/>
            <person name="Baker B.J."/>
        </authorList>
    </citation>
    <scope>NUCLEOTIDE SEQUENCE [LARGE SCALE GENOMIC DNA]</scope>
    <source>
        <strain evidence="2">B79_G16</strain>
    </source>
</reference>
<dbReference type="Pfam" id="PF00462">
    <property type="entry name" value="Glutaredoxin"/>
    <property type="match status" value="1"/>
</dbReference>
<dbReference type="Proteomes" id="UP000281261">
    <property type="component" value="Unassembled WGS sequence"/>
</dbReference>
<dbReference type="AlphaFoldDB" id="A0A420ZDS0"/>
<protein>
    <submittedName>
        <fullName evidence="2">NrdH-redoxin</fullName>
    </submittedName>
</protein>
<dbReference type="SUPFAM" id="SSF52833">
    <property type="entry name" value="Thioredoxin-like"/>
    <property type="match status" value="1"/>
</dbReference>
<proteinExistence type="predicted"/>
<gene>
    <name evidence="2" type="ORF">DRH29_01205</name>
</gene>
<feature type="domain" description="Glutaredoxin" evidence="1">
    <location>
        <begin position="7"/>
        <end position="57"/>
    </location>
</feature>
<evidence type="ECO:0000313" key="3">
    <source>
        <dbReference type="Proteomes" id="UP000281261"/>
    </source>
</evidence>
<evidence type="ECO:0000313" key="2">
    <source>
        <dbReference type="EMBL" id="RLC37689.1"/>
    </source>
</evidence>
<dbReference type="PROSITE" id="PS51354">
    <property type="entry name" value="GLUTAREDOXIN_2"/>
    <property type="match status" value="1"/>
</dbReference>
<sequence length="89" mass="10168">MKLQKYTIYSTPNCPYCRLLKNWLVDKGIALEEKDVSVDIPARQEMVEKSYQMGVPVSIIQMEDNGTTKEMVIVGFDQAKISQLLNIDI</sequence>
<comment type="caution">
    <text evidence="2">The sequence shown here is derived from an EMBL/GenBank/DDBJ whole genome shotgun (WGS) entry which is preliminary data.</text>
</comment>
<dbReference type="CDD" id="cd02976">
    <property type="entry name" value="NrdH"/>
    <property type="match status" value="1"/>
</dbReference>
<dbReference type="InterPro" id="IPR036249">
    <property type="entry name" value="Thioredoxin-like_sf"/>
</dbReference>
<organism evidence="2 3">
    <name type="scientific">candidate division Kazan bacterium</name>
    <dbReference type="NCBI Taxonomy" id="2202143"/>
    <lineage>
        <taxon>Bacteria</taxon>
        <taxon>Bacteria division Kazan-3B-28</taxon>
    </lineage>
</organism>
<evidence type="ECO:0000259" key="1">
    <source>
        <dbReference type="Pfam" id="PF00462"/>
    </source>
</evidence>
<dbReference type="EMBL" id="QMNG01000002">
    <property type="protein sequence ID" value="RLC37689.1"/>
    <property type="molecule type" value="Genomic_DNA"/>
</dbReference>
<dbReference type="Gene3D" id="3.40.30.10">
    <property type="entry name" value="Glutaredoxin"/>
    <property type="match status" value="1"/>
</dbReference>